<dbReference type="Proteomes" id="UP000297595">
    <property type="component" value="Unassembled WGS sequence"/>
</dbReference>
<dbReference type="EMBL" id="SOZJ01000007">
    <property type="protein sequence ID" value="TGJ64345.1"/>
    <property type="molecule type" value="Genomic_DNA"/>
</dbReference>
<comment type="caution">
    <text evidence="1">The sequence shown here is derived from an EMBL/GenBank/DDBJ whole genome shotgun (WGS) entry which is preliminary data.</text>
</comment>
<gene>
    <name evidence="1" type="ORF">EYR41_010406</name>
</gene>
<dbReference type="AlphaFoldDB" id="A0A8H2DPJ8"/>
<sequence length="89" mass="10226">MASSYDACVMHHLSAVMAMAGQPHHKANNTRGIMGLKLFKCCTPRAEYQREKKHRRLQMFRHGMKLKYFAYSTAEPRNRDPIPTHPLAG</sequence>
<organism evidence="1 2">
    <name type="scientific">Orbilia oligospora</name>
    <name type="common">Nematode-trapping fungus</name>
    <name type="synonym">Arthrobotrys oligospora</name>
    <dbReference type="NCBI Taxonomy" id="2813651"/>
    <lineage>
        <taxon>Eukaryota</taxon>
        <taxon>Fungi</taxon>
        <taxon>Dikarya</taxon>
        <taxon>Ascomycota</taxon>
        <taxon>Pezizomycotina</taxon>
        <taxon>Orbiliomycetes</taxon>
        <taxon>Orbiliales</taxon>
        <taxon>Orbiliaceae</taxon>
        <taxon>Orbilia</taxon>
    </lineage>
</organism>
<evidence type="ECO:0000313" key="1">
    <source>
        <dbReference type="EMBL" id="TGJ64345.1"/>
    </source>
</evidence>
<protein>
    <submittedName>
        <fullName evidence="1">Uncharacterized protein</fullName>
    </submittedName>
</protein>
<evidence type="ECO:0000313" key="2">
    <source>
        <dbReference type="Proteomes" id="UP000297595"/>
    </source>
</evidence>
<accession>A0A8H2DPJ8</accession>
<name>A0A8H2DPJ8_ORBOL</name>
<proteinExistence type="predicted"/>
<reference evidence="1 2" key="1">
    <citation type="submission" date="2019-03" db="EMBL/GenBank/DDBJ databases">
        <title>Nematode-trapping fungi genome.</title>
        <authorList>
            <person name="Vidal-Diez De Ulzurrun G."/>
        </authorList>
    </citation>
    <scope>NUCLEOTIDE SEQUENCE [LARGE SCALE GENOMIC DNA]</scope>
    <source>
        <strain evidence="1 2">TWF154</strain>
    </source>
</reference>